<dbReference type="SUPFAM" id="SSF48264">
    <property type="entry name" value="Cytochrome P450"/>
    <property type="match status" value="1"/>
</dbReference>
<accession>A0A5Q0HE27</accession>
<keyword evidence="6" id="KW-0560">Oxidoreductase</keyword>
<dbReference type="GO" id="GO:0005506">
    <property type="term" value="F:iron ion binding"/>
    <property type="evidence" value="ECO:0007669"/>
    <property type="project" value="InterPro"/>
</dbReference>
<dbReference type="CDD" id="cd00302">
    <property type="entry name" value="cytochrome_P450"/>
    <property type="match status" value="1"/>
</dbReference>
<dbReference type="InterPro" id="IPR017972">
    <property type="entry name" value="Cyt_P450_CS"/>
</dbReference>
<keyword evidence="5 6" id="KW-0349">Heme</keyword>
<dbReference type="InterPro" id="IPR050121">
    <property type="entry name" value="Cytochrome_P450_monoxygenase"/>
</dbReference>
<evidence type="ECO:0000256" key="2">
    <source>
        <dbReference type="ARBA" id="ARBA00010617"/>
    </source>
</evidence>
<evidence type="ECO:0000256" key="3">
    <source>
        <dbReference type="ARBA" id="ARBA00022723"/>
    </source>
</evidence>
<reference evidence="8" key="1">
    <citation type="journal article" date="2021" name="Curr. Microbiol.">
        <title>Complete genome of nocamycin-producing strain Saccharothrix syringae NRRL B-16468 reveals the biosynthetic potential for secondary metabolites.</title>
        <authorList>
            <person name="Mo X."/>
            <person name="Yang S."/>
        </authorList>
    </citation>
    <scope>NUCLEOTIDE SEQUENCE [LARGE SCALE GENOMIC DNA]</scope>
    <source>
        <strain evidence="8">ATCC 51364 / DSM 43886 / JCM 6844 / KCTC 9398 / NBRC 14523 / NRRL B-16468 / INA 2240</strain>
    </source>
</reference>
<dbReference type="GO" id="GO:0016705">
    <property type="term" value="F:oxidoreductase activity, acting on paired donors, with incorporation or reduction of molecular oxygen"/>
    <property type="evidence" value="ECO:0007669"/>
    <property type="project" value="InterPro"/>
</dbReference>
<keyword evidence="8" id="KW-1185">Reference proteome</keyword>
<name>A0A5Q0HE27_SACSY</name>
<dbReference type="GO" id="GO:0004497">
    <property type="term" value="F:monooxygenase activity"/>
    <property type="evidence" value="ECO:0007669"/>
    <property type="project" value="UniProtKB-KW"/>
</dbReference>
<dbReference type="OrthoDB" id="5290182at2"/>
<proteinExistence type="inferred from homology"/>
<sequence>MTSTGVRPPGPAGRWLVGNTIDYDRDRMGFLRRCHDEYGDVFSFDEHTIVVRDPDLVHDLFARTNDDFSSESSAVATGFDARRSADDAQVWMSARRSGWRGLNRAAATAHTTRLGALFERTLAEAGDRPVDVLELMKSYSGRAAADFCLGADADGVPEVVAENAAAIEPLSGSSQLFPEWFPSRKIKRFRLARKATLDAITERIHRRRSAPAPDEPRDLLDVLLAARDPELTELQVQRLLRGILLAAYGVPAASMTWLVRTLATRPDLWERVAAESAAWDGEDQPPLSALPQAEAVVKEVLRLWPPTWLMGRTAIRPTSLGRWALEPGDQVMFSPYLLHRDPRWWPDADVLDPDRWLANRTPRKHSYLPFGAGPRVCVGTQLGVVQLTLGAFWLTRGYRVSAPGADRSAPEFHNLLVPKGFRAAFSRA</sequence>
<dbReference type="PANTHER" id="PTHR24305:SF166">
    <property type="entry name" value="CYTOCHROME P450 12A4, MITOCHONDRIAL-RELATED"/>
    <property type="match status" value="1"/>
</dbReference>
<dbReference type="PANTHER" id="PTHR24305">
    <property type="entry name" value="CYTOCHROME P450"/>
    <property type="match status" value="1"/>
</dbReference>
<evidence type="ECO:0000256" key="5">
    <source>
        <dbReference type="PIRSR" id="PIRSR602403-1"/>
    </source>
</evidence>
<dbReference type="GO" id="GO:0020037">
    <property type="term" value="F:heme binding"/>
    <property type="evidence" value="ECO:0007669"/>
    <property type="project" value="InterPro"/>
</dbReference>
<comment type="similarity">
    <text evidence="2 6">Belongs to the cytochrome P450 family.</text>
</comment>
<dbReference type="EMBL" id="CP034550">
    <property type="protein sequence ID" value="QFZ24588.1"/>
    <property type="molecule type" value="Genomic_DNA"/>
</dbReference>
<dbReference type="PRINTS" id="PR00385">
    <property type="entry name" value="P450"/>
</dbReference>
<dbReference type="Proteomes" id="UP000325787">
    <property type="component" value="Chromosome"/>
</dbReference>
<evidence type="ECO:0000256" key="6">
    <source>
        <dbReference type="RuleBase" id="RU000461"/>
    </source>
</evidence>
<dbReference type="InterPro" id="IPR001128">
    <property type="entry name" value="Cyt_P450"/>
</dbReference>
<dbReference type="AlphaFoldDB" id="A0A5Q0HE27"/>
<organism evidence="7 8">
    <name type="scientific">Saccharothrix syringae</name>
    <name type="common">Nocardiopsis syringae</name>
    <dbReference type="NCBI Taxonomy" id="103733"/>
    <lineage>
        <taxon>Bacteria</taxon>
        <taxon>Bacillati</taxon>
        <taxon>Actinomycetota</taxon>
        <taxon>Actinomycetes</taxon>
        <taxon>Pseudonocardiales</taxon>
        <taxon>Pseudonocardiaceae</taxon>
        <taxon>Saccharothrix</taxon>
    </lineage>
</organism>
<evidence type="ECO:0000256" key="4">
    <source>
        <dbReference type="ARBA" id="ARBA00023004"/>
    </source>
</evidence>
<dbReference type="InterPro" id="IPR036396">
    <property type="entry name" value="Cyt_P450_sf"/>
</dbReference>
<dbReference type="PRINTS" id="PR00465">
    <property type="entry name" value="EP450IV"/>
</dbReference>
<gene>
    <name evidence="7" type="ORF">EKG83_29655</name>
</gene>
<evidence type="ECO:0000313" key="8">
    <source>
        <dbReference type="Proteomes" id="UP000325787"/>
    </source>
</evidence>
<keyword evidence="6" id="KW-0503">Monooxygenase</keyword>
<feature type="binding site" description="axial binding residue" evidence="5">
    <location>
        <position position="377"/>
    </location>
    <ligand>
        <name>heme</name>
        <dbReference type="ChEBI" id="CHEBI:30413"/>
    </ligand>
    <ligandPart>
        <name>Fe</name>
        <dbReference type="ChEBI" id="CHEBI:18248"/>
    </ligandPart>
</feature>
<dbReference type="InterPro" id="IPR002403">
    <property type="entry name" value="Cyt_P450_E_grp-IV"/>
</dbReference>
<evidence type="ECO:0000313" key="7">
    <source>
        <dbReference type="EMBL" id="QFZ24588.1"/>
    </source>
</evidence>
<comment type="cofactor">
    <cofactor evidence="1 5">
        <name>heme</name>
        <dbReference type="ChEBI" id="CHEBI:30413"/>
    </cofactor>
</comment>
<dbReference type="Gene3D" id="1.10.630.10">
    <property type="entry name" value="Cytochrome P450"/>
    <property type="match status" value="1"/>
</dbReference>
<evidence type="ECO:0000256" key="1">
    <source>
        <dbReference type="ARBA" id="ARBA00001971"/>
    </source>
</evidence>
<dbReference type="KEGG" id="ssyi:EKG83_29655"/>
<dbReference type="Pfam" id="PF00067">
    <property type="entry name" value="p450"/>
    <property type="match status" value="1"/>
</dbReference>
<dbReference type="PROSITE" id="PS00086">
    <property type="entry name" value="CYTOCHROME_P450"/>
    <property type="match status" value="1"/>
</dbReference>
<protein>
    <submittedName>
        <fullName evidence="7">Cytochrome P450</fullName>
    </submittedName>
</protein>
<keyword evidence="4 5" id="KW-0408">Iron</keyword>
<keyword evidence="3 5" id="KW-0479">Metal-binding</keyword>